<keyword evidence="4" id="KW-0804">Transcription</keyword>
<keyword evidence="8" id="KW-1185">Reference proteome</keyword>
<evidence type="ECO:0000256" key="4">
    <source>
        <dbReference type="ARBA" id="ARBA00023163"/>
    </source>
</evidence>
<protein>
    <submittedName>
        <fullName evidence="7">Sigma-70 family RNA polymerase sigma factor</fullName>
    </submittedName>
</protein>
<evidence type="ECO:0000259" key="6">
    <source>
        <dbReference type="Pfam" id="PF08281"/>
    </source>
</evidence>
<evidence type="ECO:0000256" key="2">
    <source>
        <dbReference type="ARBA" id="ARBA00023015"/>
    </source>
</evidence>
<dbReference type="Proteomes" id="UP000664771">
    <property type="component" value="Unassembled WGS sequence"/>
</dbReference>
<evidence type="ECO:0000256" key="3">
    <source>
        <dbReference type="ARBA" id="ARBA00023082"/>
    </source>
</evidence>
<dbReference type="InterPro" id="IPR007627">
    <property type="entry name" value="RNA_pol_sigma70_r2"/>
</dbReference>
<name>A0ABS3M132_9PROT</name>
<feature type="domain" description="RNA polymerase sigma-70 region 2" evidence="5">
    <location>
        <begin position="18"/>
        <end position="75"/>
    </location>
</feature>
<dbReference type="Pfam" id="PF08281">
    <property type="entry name" value="Sigma70_r4_2"/>
    <property type="match status" value="1"/>
</dbReference>
<organism evidence="7 8">
    <name type="scientific">Acetobacter sacchari</name>
    <dbReference type="NCBI Taxonomy" id="2661687"/>
    <lineage>
        <taxon>Bacteria</taxon>
        <taxon>Pseudomonadati</taxon>
        <taxon>Pseudomonadota</taxon>
        <taxon>Alphaproteobacteria</taxon>
        <taxon>Acetobacterales</taxon>
        <taxon>Acetobacteraceae</taxon>
        <taxon>Acetobacter</taxon>
    </lineage>
</organism>
<evidence type="ECO:0000256" key="1">
    <source>
        <dbReference type="ARBA" id="ARBA00010641"/>
    </source>
</evidence>
<dbReference type="InterPro" id="IPR013325">
    <property type="entry name" value="RNA_pol_sigma_r2"/>
</dbReference>
<evidence type="ECO:0000313" key="8">
    <source>
        <dbReference type="Proteomes" id="UP000664771"/>
    </source>
</evidence>
<sequence length="173" mass="19103">MPEGTFRSVEGSRELAALFRQNFPWLARYLGRKLGSAERGEDAASEVFARVARSRNVDTLLSPRAYLLVVARRLIGELRGRGMLEQTYLEALSHVTETSSASPEAVVSHLQEVRVIDAALATLAPRARLAFVMHRVDGKTHAEIAEHLGVSISMVRKYIATSEQKCRANLSDA</sequence>
<comment type="similarity">
    <text evidence="1">Belongs to the sigma-70 factor family. ECF subfamily.</text>
</comment>
<feature type="domain" description="RNA polymerase sigma factor 70 region 4 type 2" evidence="6">
    <location>
        <begin position="116"/>
        <end position="165"/>
    </location>
</feature>
<dbReference type="InterPro" id="IPR039425">
    <property type="entry name" value="RNA_pol_sigma-70-like"/>
</dbReference>
<proteinExistence type="inferred from homology"/>
<reference evidence="7 8" key="1">
    <citation type="submission" date="2021-03" db="EMBL/GenBank/DDBJ databases">
        <title>The complete genome sequence of Acetobacter sacchari TBRC 11175.</title>
        <authorList>
            <person name="Charoenyingcharoen P."/>
            <person name="Yukphan P."/>
        </authorList>
    </citation>
    <scope>NUCLEOTIDE SEQUENCE [LARGE SCALE GENOMIC DNA]</scope>
    <source>
        <strain evidence="7 8">TBRC 11175</strain>
    </source>
</reference>
<dbReference type="PANTHER" id="PTHR43133:SF63">
    <property type="entry name" value="RNA POLYMERASE SIGMA FACTOR FECI-RELATED"/>
    <property type="match status" value="1"/>
</dbReference>
<dbReference type="Gene3D" id="1.10.10.10">
    <property type="entry name" value="Winged helix-like DNA-binding domain superfamily/Winged helix DNA-binding domain"/>
    <property type="match status" value="1"/>
</dbReference>
<dbReference type="Pfam" id="PF04542">
    <property type="entry name" value="Sigma70_r2"/>
    <property type="match status" value="1"/>
</dbReference>
<dbReference type="Gene3D" id="1.10.1740.10">
    <property type="match status" value="1"/>
</dbReference>
<dbReference type="RefSeq" id="WP_207883889.1">
    <property type="nucleotide sequence ID" value="NZ_JAFVMF010000033.1"/>
</dbReference>
<dbReference type="InterPro" id="IPR014284">
    <property type="entry name" value="RNA_pol_sigma-70_dom"/>
</dbReference>
<dbReference type="EMBL" id="JAFVMF010000033">
    <property type="protein sequence ID" value="MBO1361866.1"/>
    <property type="molecule type" value="Genomic_DNA"/>
</dbReference>
<dbReference type="InterPro" id="IPR013249">
    <property type="entry name" value="RNA_pol_sigma70_r4_t2"/>
</dbReference>
<dbReference type="NCBIfam" id="TIGR02937">
    <property type="entry name" value="sigma70-ECF"/>
    <property type="match status" value="1"/>
</dbReference>
<comment type="caution">
    <text evidence="7">The sequence shown here is derived from an EMBL/GenBank/DDBJ whole genome shotgun (WGS) entry which is preliminary data.</text>
</comment>
<keyword evidence="2" id="KW-0805">Transcription regulation</keyword>
<dbReference type="SUPFAM" id="SSF88659">
    <property type="entry name" value="Sigma3 and sigma4 domains of RNA polymerase sigma factors"/>
    <property type="match status" value="1"/>
</dbReference>
<dbReference type="PANTHER" id="PTHR43133">
    <property type="entry name" value="RNA POLYMERASE ECF-TYPE SIGMA FACTO"/>
    <property type="match status" value="1"/>
</dbReference>
<keyword evidence="3" id="KW-0731">Sigma factor</keyword>
<evidence type="ECO:0000313" key="7">
    <source>
        <dbReference type="EMBL" id="MBO1361866.1"/>
    </source>
</evidence>
<accession>A0ABS3M132</accession>
<dbReference type="InterPro" id="IPR036388">
    <property type="entry name" value="WH-like_DNA-bd_sf"/>
</dbReference>
<evidence type="ECO:0000259" key="5">
    <source>
        <dbReference type="Pfam" id="PF04542"/>
    </source>
</evidence>
<gene>
    <name evidence="7" type="ORF">J2D73_18955</name>
</gene>
<dbReference type="InterPro" id="IPR013324">
    <property type="entry name" value="RNA_pol_sigma_r3/r4-like"/>
</dbReference>
<dbReference type="CDD" id="cd06171">
    <property type="entry name" value="Sigma70_r4"/>
    <property type="match status" value="1"/>
</dbReference>
<dbReference type="SUPFAM" id="SSF88946">
    <property type="entry name" value="Sigma2 domain of RNA polymerase sigma factors"/>
    <property type="match status" value="1"/>
</dbReference>